<dbReference type="KEGG" id="gph:GEMMAAP_08295"/>
<evidence type="ECO:0008006" key="4">
    <source>
        <dbReference type="Google" id="ProtNLM"/>
    </source>
</evidence>
<accession>A0A143BJQ4</accession>
<name>A0A143BJQ4_9BACT</name>
<reference evidence="2 3" key="1">
    <citation type="journal article" date="2014" name="Proc. Natl. Acad. Sci. U.S.A.">
        <title>Functional type 2 photosynthetic reaction centers found in the rare bacterial phylum Gemmatimonadetes.</title>
        <authorList>
            <person name="Zeng Y."/>
            <person name="Feng F."/>
            <person name="Medova H."/>
            <person name="Dean J."/>
            <person name="Koblizek M."/>
        </authorList>
    </citation>
    <scope>NUCLEOTIDE SEQUENCE [LARGE SCALE GENOMIC DNA]</scope>
    <source>
        <strain evidence="2 3">AP64</strain>
    </source>
</reference>
<dbReference type="Proteomes" id="UP000076404">
    <property type="component" value="Chromosome"/>
</dbReference>
<sequence length="1036" mass="109633">MGVPPVELESGNNADWYDVDRDAVPVASGAMTMSAADFPLVRLLGQRAALALVLCAGSASAAQAQWSNNAETAFATRSVTRSITRSSMGLSDGIPNVSAVPARPLSAGQAFAARAPYRVASDSGTIPVRADTKGEEVTVVRVPIPAAVRLDAAMTLRSASYRLVVGRHVQVLGPISGSINPVRDTAILVAFRVSRRAPAGRSLAATAEFSVGTISASVPIELNVPTRRQLSLTMEATSLLATRGRWTSMALRVTNAGNVEELAAVGVGLPQNWRADVRTASRAQRVAPGQSLPVSLRLWIPAQANSGLVMLPVRLVRPGERDTTVQLQVDVMGDFAREQAGTRVTTSVISGHTAGQPGATAYAVGIAGNLSDSTILNGRLSYAGALDASGTSGMLLARSGMLTGPPVLELRHPALHIQAGSAMVPQAELGGYNLAGLGGAVAIERAGLVLRGFDLRPLGTTMSTSLLPIGAGRLQGAEMGFTSSRFRASAFGSRLNDEFTRRTLTAYGVRTGIGQAGGSQLQTEVAYRDAGLQRGVGVSSTFQRTGARSFVEARVLHAPGGSAGFARATDEVSLAASRSLGSRGFVAVNGWRQRDANPLLGALHNGGWSVAPAVDLPRFGTLGLDLRGGTFRSTVENTRLGNTEVSGGGMWSHTLLGTSVITRSSLSRIDRALADSTFNTQSRQWRLDHSVSLLRGTAHGTMQANWTYQQFSAAAGNLPAQQSLHIRAERVRPRLSSPLSFEGEVQRLQIGASGPAFWSARAAATVDLRMGLSITLAAERNPFMNMIAGGRRTPMAYTLRVDRTTLLPRLMSGARNQVFRDDNGNGRRDRNERGVGGVVIRCGTRLLQTDNSGRFSCAEREQSLDARTVPVGLLAASQNVTYGEPVALRFVRPVRVALYVGGSDSLRLRSLMLSDAVVFARDTVGSLFYARADTAGRFVLEALPSGRYTIGVDASTLEEPLSMSDAEPVVHIGGADTPELVTISMRARPIRVKTFDASSPGVRMQPGTPPAPTRRLRKAPRSRIERPSPASRPRAQ</sequence>
<organism evidence="2 3">
    <name type="scientific">Gemmatimonas phototrophica</name>
    <dbReference type="NCBI Taxonomy" id="1379270"/>
    <lineage>
        <taxon>Bacteria</taxon>
        <taxon>Pseudomonadati</taxon>
        <taxon>Gemmatimonadota</taxon>
        <taxon>Gemmatimonadia</taxon>
        <taxon>Gemmatimonadales</taxon>
        <taxon>Gemmatimonadaceae</taxon>
        <taxon>Gemmatimonas</taxon>
    </lineage>
</organism>
<dbReference type="AlphaFoldDB" id="A0A143BJQ4"/>
<protein>
    <recommendedName>
        <fullName evidence="4">Alpha-galactosidase NEW3 domain-containing protein</fullName>
    </recommendedName>
</protein>
<dbReference type="RefSeq" id="WP_026850604.1">
    <property type="nucleotide sequence ID" value="NZ_CP011454.1"/>
</dbReference>
<keyword evidence="3" id="KW-1185">Reference proteome</keyword>
<dbReference type="EMBL" id="CP011454">
    <property type="protein sequence ID" value="AMW04833.1"/>
    <property type="molecule type" value="Genomic_DNA"/>
</dbReference>
<evidence type="ECO:0000256" key="1">
    <source>
        <dbReference type="SAM" id="MobiDB-lite"/>
    </source>
</evidence>
<evidence type="ECO:0000313" key="2">
    <source>
        <dbReference type="EMBL" id="AMW04833.1"/>
    </source>
</evidence>
<proteinExistence type="predicted"/>
<gene>
    <name evidence="2" type="ORF">GEMMAAP_08295</name>
</gene>
<reference evidence="2 3" key="2">
    <citation type="journal article" date="2016" name="Environ. Microbiol. Rep.">
        <title>Metagenomic evidence for the presence of phototrophic Gemmatimonadetes bacteria in diverse environments.</title>
        <authorList>
            <person name="Zeng Y."/>
            <person name="Baumbach J."/>
            <person name="Barbosa E.G."/>
            <person name="Azevedo V."/>
            <person name="Zhang C."/>
            <person name="Koblizek M."/>
        </authorList>
    </citation>
    <scope>NUCLEOTIDE SEQUENCE [LARGE SCALE GENOMIC DNA]</scope>
    <source>
        <strain evidence="2 3">AP64</strain>
    </source>
</reference>
<feature type="region of interest" description="Disordered" evidence="1">
    <location>
        <begin position="994"/>
        <end position="1036"/>
    </location>
</feature>
<evidence type="ECO:0000313" key="3">
    <source>
        <dbReference type="Proteomes" id="UP000076404"/>
    </source>
</evidence>